<dbReference type="FunFam" id="1.25.40.10:FF:001108">
    <property type="entry name" value="Pentatricopeptide repeat-containing protein"/>
    <property type="match status" value="1"/>
</dbReference>
<comment type="caution">
    <text evidence="4">The sequence shown here is derived from an EMBL/GenBank/DDBJ whole genome shotgun (WGS) entry which is preliminary data.</text>
</comment>
<dbReference type="FunFam" id="1.25.40.10:FF:001729">
    <property type="entry name" value="Pentatricopeptide repeat-containing protein"/>
    <property type="match status" value="1"/>
</dbReference>
<feature type="repeat" description="PPR" evidence="3">
    <location>
        <begin position="58"/>
        <end position="92"/>
    </location>
</feature>
<dbReference type="Pfam" id="PF01535">
    <property type="entry name" value="PPR"/>
    <property type="match status" value="6"/>
</dbReference>
<keyword evidence="5" id="KW-1185">Reference proteome</keyword>
<feature type="repeat" description="PPR" evidence="3">
    <location>
        <begin position="338"/>
        <end position="372"/>
    </location>
</feature>
<proteinExistence type="predicted"/>
<dbReference type="GO" id="GO:0003723">
    <property type="term" value="F:RNA binding"/>
    <property type="evidence" value="ECO:0007669"/>
    <property type="project" value="InterPro"/>
</dbReference>
<dbReference type="InterPro" id="IPR046848">
    <property type="entry name" value="E_motif"/>
</dbReference>
<evidence type="ECO:0008006" key="6">
    <source>
        <dbReference type="Google" id="ProtNLM"/>
    </source>
</evidence>
<feature type="repeat" description="PPR" evidence="3">
    <location>
        <begin position="237"/>
        <end position="271"/>
    </location>
</feature>
<evidence type="ECO:0000313" key="4">
    <source>
        <dbReference type="EMBL" id="KAG2544083.1"/>
    </source>
</evidence>
<keyword evidence="1" id="KW-0677">Repeat</keyword>
<dbReference type="PANTHER" id="PTHR47926">
    <property type="entry name" value="PENTATRICOPEPTIDE REPEAT-CONTAINING PROTEIN"/>
    <property type="match status" value="1"/>
</dbReference>
<evidence type="ECO:0000256" key="2">
    <source>
        <dbReference type="ARBA" id="ARBA00022946"/>
    </source>
</evidence>
<protein>
    <recommendedName>
        <fullName evidence="6">Pentatricopeptide repeat-containing protein</fullName>
    </recommendedName>
</protein>
<dbReference type="EMBL" id="CM029054">
    <property type="protein sequence ID" value="KAG2544083.1"/>
    <property type="molecule type" value="Genomic_DNA"/>
</dbReference>
<reference evidence="4" key="1">
    <citation type="submission" date="2020-05" db="EMBL/GenBank/DDBJ databases">
        <title>WGS assembly of Panicum virgatum.</title>
        <authorList>
            <person name="Lovell J.T."/>
            <person name="Jenkins J."/>
            <person name="Shu S."/>
            <person name="Juenger T.E."/>
            <person name="Schmutz J."/>
        </authorList>
    </citation>
    <scope>NUCLEOTIDE SEQUENCE</scope>
    <source>
        <strain evidence="4">AP13</strain>
    </source>
</reference>
<dbReference type="InterPro" id="IPR046960">
    <property type="entry name" value="PPR_At4g14850-like_plant"/>
</dbReference>
<dbReference type="InterPro" id="IPR002885">
    <property type="entry name" value="PPR_rpt"/>
</dbReference>
<dbReference type="InterPro" id="IPR011990">
    <property type="entry name" value="TPR-like_helical_dom_sf"/>
</dbReference>
<dbReference type="Proteomes" id="UP000823388">
    <property type="component" value="Chromosome 9N"/>
</dbReference>
<dbReference type="GO" id="GO:0009451">
    <property type="term" value="P:RNA modification"/>
    <property type="evidence" value="ECO:0007669"/>
    <property type="project" value="InterPro"/>
</dbReference>
<dbReference type="Gene3D" id="1.25.40.10">
    <property type="entry name" value="Tetratricopeptide repeat domain"/>
    <property type="match status" value="5"/>
</dbReference>
<dbReference type="Pfam" id="PF13041">
    <property type="entry name" value="PPR_2"/>
    <property type="match status" value="2"/>
</dbReference>
<feature type="repeat" description="PPR" evidence="3">
    <location>
        <begin position="158"/>
        <end position="192"/>
    </location>
</feature>
<sequence length="723" mass="79614">MPSPPSPTPRLPPLHHPSPRALGVSADTFTTNHLLIFYKRCGHLAGALRVFDEMPHRNLISWTAMVSGSVRNAAPDLGLQLFVSMLGNGLCPQRVRSRMRARCLLPVSCGQCQARPFRSRPRCQSWPGCQSLCGKLVDARHGRTAVAEHVFAGIVFRDLACWNAMLEAYISNGYACDAMRTVVQLHRCGITPDVFTYISAVKASSINSELNFGRQLHGLGIHNRFESTIFGKIRQKDTVSWNTVISGLANDEEVKAATDCFVDMSLYGCKPNQVTLSVMLRLCGAKENTSLGLQIFGLAYRHGYSEKLLVANAVINMLSRCGLLHSAYGFFSNLSVRNIMTWNEMIAGYGLHSSSEDVMKLFRSLLCFGSKPDEFTYPAVLSAFQQAHDSRNHEQIHACILKHGFASCQFVSTSLIKVKATLGSVHGSLKVIEDTGKMDLVSWGVTISAFLKHGLNDEALYLFTLFRDECTQEPDEFILATILNACANAALIGQCRCIHSLVVRAGYSKHFCVASALVDAYAKCGDVTAAESVFTDVSLVTKDTILYNTMLTAYANHGLIHQVLRLYREMEELQLAPTPATFVAVISACSHLGQVEEGKLLFSSMLFAHGVHRTRANYSCLVDLLARKGLVSEAKDVIEAMPFQPWPAVWRSLMNGCRIHGNKELGVLAAEQILRMAPSSDGTYVSLSNAYAGDGEWQSAEETRRMMAENQVQKVQAYSSVEI</sequence>
<dbReference type="Pfam" id="PF20431">
    <property type="entry name" value="E_motif"/>
    <property type="match status" value="1"/>
</dbReference>
<evidence type="ECO:0000256" key="3">
    <source>
        <dbReference type="PROSITE-ProRule" id="PRU00708"/>
    </source>
</evidence>
<dbReference type="NCBIfam" id="TIGR00756">
    <property type="entry name" value="PPR"/>
    <property type="match status" value="3"/>
</dbReference>
<organism evidence="4 5">
    <name type="scientific">Panicum virgatum</name>
    <name type="common">Blackwell switchgrass</name>
    <dbReference type="NCBI Taxonomy" id="38727"/>
    <lineage>
        <taxon>Eukaryota</taxon>
        <taxon>Viridiplantae</taxon>
        <taxon>Streptophyta</taxon>
        <taxon>Embryophyta</taxon>
        <taxon>Tracheophyta</taxon>
        <taxon>Spermatophyta</taxon>
        <taxon>Magnoliopsida</taxon>
        <taxon>Liliopsida</taxon>
        <taxon>Poales</taxon>
        <taxon>Poaceae</taxon>
        <taxon>PACMAD clade</taxon>
        <taxon>Panicoideae</taxon>
        <taxon>Panicodae</taxon>
        <taxon>Paniceae</taxon>
        <taxon>Panicinae</taxon>
        <taxon>Panicum</taxon>
        <taxon>Panicum sect. Hiantes</taxon>
    </lineage>
</organism>
<feature type="repeat" description="PPR" evidence="3">
    <location>
        <begin position="543"/>
        <end position="577"/>
    </location>
</feature>
<dbReference type="PANTHER" id="PTHR47926:SF435">
    <property type="entry name" value="PENTACOTRIPEPTIDE-REPEAT REGION OF PRORP DOMAIN-CONTAINING PROTEIN"/>
    <property type="match status" value="1"/>
</dbReference>
<name>A0A8T0N5A2_PANVG</name>
<dbReference type="AlphaFoldDB" id="A0A8T0N5A2"/>
<evidence type="ECO:0000256" key="1">
    <source>
        <dbReference type="ARBA" id="ARBA00022737"/>
    </source>
</evidence>
<dbReference type="SUPFAM" id="SSF48452">
    <property type="entry name" value="TPR-like"/>
    <property type="match status" value="1"/>
</dbReference>
<accession>A0A8T0N5A2</accession>
<dbReference type="PROSITE" id="PS51375">
    <property type="entry name" value="PPR"/>
    <property type="match status" value="5"/>
</dbReference>
<evidence type="ECO:0000313" key="5">
    <source>
        <dbReference type="Proteomes" id="UP000823388"/>
    </source>
</evidence>
<keyword evidence="2" id="KW-0809">Transit peptide</keyword>
<gene>
    <name evidence="4" type="ORF">PVAP13_9NG809000</name>
</gene>